<dbReference type="InterPro" id="IPR013766">
    <property type="entry name" value="Thioredoxin_domain"/>
</dbReference>
<protein>
    <submittedName>
        <fullName evidence="2">Thioredoxin family protein</fullName>
    </submittedName>
</protein>
<dbReference type="PANTHER" id="PTHR43640">
    <property type="entry name" value="OS07G0260300 PROTEIN"/>
    <property type="match status" value="1"/>
</dbReference>
<dbReference type="GO" id="GO:0016491">
    <property type="term" value="F:oxidoreductase activity"/>
    <property type="evidence" value="ECO:0007669"/>
    <property type="project" value="InterPro"/>
</dbReference>
<gene>
    <name evidence="2" type="ORF">GCU54_22315</name>
</gene>
<dbReference type="RefSeq" id="WP_163478965.1">
    <property type="nucleotide sequence ID" value="NZ_JAAGWE010000043.1"/>
</dbReference>
<dbReference type="EMBL" id="JAAGWE010000043">
    <property type="protein sequence ID" value="NEM08701.1"/>
    <property type="molecule type" value="Genomic_DNA"/>
</dbReference>
<proteinExistence type="predicted"/>
<dbReference type="CDD" id="cd02969">
    <property type="entry name" value="PRX_like1"/>
    <property type="match status" value="1"/>
</dbReference>
<dbReference type="Gene3D" id="3.40.30.10">
    <property type="entry name" value="Glutaredoxin"/>
    <property type="match status" value="1"/>
</dbReference>
<dbReference type="GO" id="GO:0016209">
    <property type="term" value="F:antioxidant activity"/>
    <property type="evidence" value="ECO:0007669"/>
    <property type="project" value="InterPro"/>
</dbReference>
<reference evidence="2 3" key="1">
    <citation type="submission" date="2019-12" db="EMBL/GenBank/DDBJ databases">
        <title>WGS of CPCC 203550 I12A-02606.</title>
        <authorList>
            <person name="Jiang Z."/>
        </authorList>
    </citation>
    <scope>NUCLEOTIDE SEQUENCE [LARGE SCALE GENOMIC DNA]</scope>
    <source>
        <strain evidence="2 3">I12A-02606</strain>
    </source>
</reference>
<dbReference type="SUPFAM" id="SSF52833">
    <property type="entry name" value="Thioredoxin-like"/>
    <property type="match status" value="1"/>
</dbReference>
<dbReference type="InterPro" id="IPR047262">
    <property type="entry name" value="PRX-like1"/>
</dbReference>
<evidence type="ECO:0000313" key="2">
    <source>
        <dbReference type="EMBL" id="NEM08701.1"/>
    </source>
</evidence>
<comment type="caution">
    <text evidence="2">The sequence shown here is derived from an EMBL/GenBank/DDBJ whole genome shotgun (WGS) entry which is preliminary data.</text>
</comment>
<name>A0A6P0GP73_9ACTN</name>
<dbReference type="InterPro" id="IPR000866">
    <property type="entry name" value="AhpC/TSA"/>
</dbReference>
<accession>A0A6P0GP73</accession>
<dbReference type="InterPro" id="IPR036249">
    <property type="entry name" value="Thioredoxin-like_sf"/>
</dbReference>
<dbReference type="PANTHER" id="PTHR43640:SF1">
    <property type="entry name" value="THIOREDOXIN-DEPENDENT PEROXIREDOXIN"/>
    <property type="match status" value="1"/>
</dbReference>
<sequence>MSDQVHAGTSAARLTVGERAPLFVLPDTDGTPIGMVPAAHEATVVVFTSNGCPFALAWHDRLQAVARDHADRDAVVLQVVSNDETDHPEDSPEGMRRRVAAGELAGPFLRDADQAVAQAYGATATPEVFVVDRAGLVRYHGAPDADHDDPAQDAAWLREALGDVLAGRDVARPVTSPSGCSVKWRVELLWWAGCPSHGRAADLLRGTLADLGRGEVHVVEREVRSREEAARLGFPGSPTFQVGRRDLFPVAAPAALTCRVYPREDRRGSPLPERTELAGRLREALARPWDLPHWVDPRRPAPADSPS</sequence>
<organism evidence="2 3">
    <name type="scientific">Geodermatophilus normandii</name>
    <dbReference type="NCBI Taxonomy" id="1137989"/>
    <lineage>
        <taxon>Bacteria</taxon>
        <taxon>Bacillati</taxon>
        <taxon>Actinomycetota</taxon>
        <taxon>Actinomycetes</taxon>
        <taxon>Geodermatophilales</taxon>
        <taxon>Geodermatophilaceae</taxon>
        <taxon>Geodermatophilus</taxon>
    </lineage>
</organism>
<feature type="domain" description="Thioredoxin" evidence="1">
    <location>
        <begin position="14"/>
        <end position="166"/>
    </location>
</feature>
<dbReference type="AlphaFoldDB" id="A0A6P0GP73"/>
<dbReference type="Proteomes" id="UP000471126">
    <property type="component" value="Unassembled WGS sequence"/>
</dbReference>
<evidence type="ECO:0000313" key="3">
    <source>
        <dbReference type="Proteomes" id="UP000471126"/>
    </source>
</evidence>
<dbReference type="PROSITE" id="PS51352">
    <property type="entry name" value="THIOREDOXIN_2"/>
    <property type="match status" value="1"/>
</dbReference>
<dbReference type="Pfam" id="PF00578">
    <property type="entry name" value="AhpC-TSA"/>
    <property type="match status" value="1"/>
</dbReference>
<evidence type="ECO:0000259" key="1">
    <source>
        <dbReference type="PROSITE" id="PS51352"/>
    </source>
</evidence>